<dbReference type="PANTHER" id="PTHR34380:SF5">
    <property type="match status" value="1"/>
</dbReference>
<organism evidence="2 3">
    <name type="scientific">Sorghum bicolor</name>
    <name type="common">Sorghum</name>
    <name type="synonym">Sorghum vulgare</name>
    <dbReference type="NCBI Taxonomy" id="4558"/>
    <lineage>
        <taxon>Eukaryota</taxon>
        <taxon>Viridiplantae</taxon>
        <taxon>Streptophyta</taxon>
        <taxon>Embryophyta</taxon>
        <taxon>Tracheophyta</taxon>
        <taxon>Spermatophyta</taxon>
        <taxon>Magnoliopsida</taxon>
        <taxon>Liliopsida</taxon>
        <taxon>Poales</taxon>
        <taxon>Poaceae</taxon>
        <taxon>PACMAD clade</taxon>
        <taxon>Panicoideae</taxon>
        <taxon>Andropogonodae</taxon>
        <taxon>Andropogoneae</taxon>
        <taxon>Sorghinae</taxon>
        <taxon>Sorghum</taxon>
    </lineage>
</organism>
<dbReference type="EMBL" id="CM027682">
    <property type="protein sequence ID" value="KAG0535883.1"/>
    <property type="molecule type" value="Genomic_DNA"/>
</dbReference>
<reference evidence="2" key="1">
    <citation type="journal article" date="2019" name="BMC Genomics">
        <title>A new reference genome for Sorghum bicolor reveals high levels of sequence similarity between sweet and grain genotypes: implications for the genetics of sugar metabolism.</title>
        <authorList>
            <person name="Cooper E.A."/>
            <person name="Brenton Z.W."/>
            <person name="Flinn B.S."/>
            <person name="Jenkins J."/>
            <person name="Shu S."/>
            <person name="Flowers D."/>
            <person name="Luo F."/>
            <person name="Wang Y."/>
            <person name="Xia P."/>
            <person name="Barry K."/>
            <person name="Daum C."/>
            <person name="Lipzen A."/>
            <person name="Yoshinaga Y."/>
            <person name="Schmutz J."/>
            <person name="Saski C."/>
            <person name="Vermerris W."/>
            <person name="Kresovich S."/>
        </authorList>
    </citation>
    <scope>NUCLEOTIDE SEQUENCE</scope>
</reference>
<feature type="compositionally biased region" description="Acidic residues" evidence="1">
    <location>
        <begin position="506"/>
        <end position="526"/>
    </location>
</feature>
<evidence type="ECO:0000313" key="3">
    <source>
        <dbReference type="Proteomes" id="UP000807115"/>
    </source>
</evidence>
<evidence type="ECO:0000313" key="2">
    <source>
        <dbReference type="EMBL" id="KAG0535883.1"/>
    </source>
</evidence>
<reference evidence="2" key="2">
    <citation type="submission" date="2020-10" db="EMBL/GenBank/DDBJ databases">
        <authorList>
            <person name="Cooper E.A."/>
            <person name="Brenton Z.W."/>
            <person name="Flinn B.S."/>
            <person name="Jenkins J."/>
            <person name="Shu S."/>
            <person name="Flowers D."/>
            <person name="Luo F."/>
            <person name="Wang Y."/>
            <person name="Xia P."/>
            <person name="Barry K."/>
            <person name="Daum C."/>
            <person name="Lipzen A."/>
            <person name="Yoshinaga Y."/>
            <person name="Schmutz J."/>
            <person name="Saski C."/>
            <person name="Vermerris W."/>
            <person name="Kresovich S."/>
        </authorList>
    </citation>
    <scope>NUCLEOTIDE SEQUENCE</scope>
</reference>
<name>A0A921R8L7_SORBI</name>
<sequence>MDAAAKLPSLYAELAAKSSRVAELEARISALETENAGLREALAAGRREATGSTGEEEEDPISRGLAAGLRGIKHGAVEKRGGGGGMPRDAIEVSDDEEGAAAVGANNGGSGSPEEGVGAIPAAEDAEGGGGSNGESSAGLEDDDVSVTPRGKKRGRGAAATRVVTSDSEDDDDGGDEDGLGSGKDDDGDQEGLMSSRKRAFRRVSDSEDEDGDGGVALHQAGSGEEDVHDMVPIYELLKRVPSEDGDESDEDKGHSTPAARRSARLVKTVPSEDDDKSDEAKGHSAPATRRSARLVKRVPNEDEDEPDEAKGHSAPTTRRSARLVKNQSKSDHVFRGVSDSEDEDGNEGIAAPQAESGHKEVPIYELLKRVPKERASEDDDESDEAKGHATPATRRSARLAKNQSKSNHVFRGVSDSEDEDGNEGIAAPQTESGDEEVEDMVPIYKSLKRMPKERVSEDSNESDVAKGHSAHASRRSARLVKNQSKGRRAACPGFHFVEPPKDVEGSEDDMEEDDDMNEFINDDSSDNAGSAEESCDESDVPSVLNEKSSQGLELSDGEVDYKDVMASIGRKKKAKEWDYEADMLAAFGEHPELCLKAVCAIYRKQTEDEQVEKASLVHNKQGFSHKDAPRGSRIAEFLLDGDRVGPVKKTVSDLDDYDHYAFEFCRKVASHYSKQLFAIYQNKEDPYFHP</sequence>
<proteinExistence type="predicted"/>
<protein>
    <submittedName>
        <fullName evidence="2">Uncharacterized protein</fullName>
    </submittedName>
</protein>
<feature type="compositionally biased region" description="Acidic residues" evidence="1">
    <location>
        <begin position="167"/>
        <end position="179"/>
    </location>
</feature>
<evidence type="ECO:0000256" key="1">
    <source>
        <dbReference type="SAM" id="MobiDB-lite"/>
    </source>
</evidence>
<dbReference type="PANTHER" id="PTHR34380">
    <property type="entry name" value="BNAA03G12380D PROTEIN"/>
    <property type="match status" value="1"/>
</dbReference>
<comment type="caution">
    <text evidence="2">The sequence shown here is derived from an EMBL/GenBank/DDBJ whole genome shotgun (WGS) entry which is preliminary data.</text>
</comment>
<dbReference type="EMBL" id="CM027682">
    <property type="protein sequence ID" value="KAG0535881.1"/>
    <property type="molecule type" value="Genomic_DNA"/>
</dbReference>
<feature type="compositionally biased region" description="Basic residues" evidence="1">
    <location>
        <begin position="469"/>
        <end position="489"/>
    </location>
</feature>
<feature type="compositionally biased region" description="Basic and acidic residues" evidence="1">
    <location>
        <begin position="357"/>
        <end position="376"/>
    </location>
</feature>
<accession>A0A921R8L7</accession>
<dbReference type="EMBL" id="CM027682">
    <property type="protein sequence ID" value="KAG0535882.1"/>
    <property type="molecule type" value="Genomic_DNA"/>
</dbReference>
<dbReference type="Proteomes" id="UP000807115">
    <property type="component" value="Chromosome 3"/>
</dbReference>
<feature type="region of interest" description="Disordered" evidence="1">
    <location>
        <begin position="42"/>
        <end position="556"/>
    </location>
</feature>
<gene>
    <name evidence="2" type="ORF">BDA96_03G016400</name>
</gene>
<dbReference type="AlphaFoldDB" id="A0A921R8L7"/>